<dbReference type="InterPro" id="IPR043510">
    <property type="entry name" value="W2_5MP1/2"/>
</dbReference>
<feature type="region of interest" description="Disordered" evidence="2">
    <location>
        <begin position="1"/>
        <end position="24"/>
    </location>
</feature>
<dbReference type="OrthoDB" id="1727522at2759"/>
<dbReference type="PANTHER" id="PTHR14208:SF2">
    <property type="entry name" value="PROTEIN KRASAVIETZ"/>
    <property type="match status" value="1"/>
</dbReference>
<sequence length="419" mass="48161">MSQKAEKPSLSGTRLKTRKRDEKEKYDPSLFRDAIIAGLNETDGDLDLVSKYLDTAGAKLDYRRYADVLFDILVAGGQLAPGGSIVEDPDPNKLSKTHVCVFGTEESIDKLKAFYDIFYKLLRRYKYLEKSFEETFKKLILFLKGYHESDQRKLAIITGVFLATGFCSAKVLSNLFEDHLVKDGLSLDFATMMFRVWLEERDILSINGALKKAQLDTRLLELFPLNKRSLENFVVHFEKAELSPIADMQKAISTSGIRKNVQKQLGEMIKDEESVEEMLRFIQEQIRDNSLNDSEITTMVWNTIMAAVEWNKKEELVADQAMKHIKIYCPLLATVAKSGKAELTLMVKIQDYCYGNVNFMKSFQKIIVMLYKSDVLSEDAILKWYKEGHSTKGKSTFLEQMKKFIEWLEQAEEESEEDD</sequence>
<dbReference type="SUPFAM" id="SSF48371">
    <property type="entry name" value="ARM repeat"/>
    <property type="match status" value="1"/>
</dbReference>
<dbReference type="SMART" id="SM00515">
    <property type="entry name" value="eIF5C"/>
    <property type="match status" value="1"/>
</dbReference>
<gene>
    <name evidence="4" type="ORF">MGAL_10B054127</name>
</gene>
<dbReference type="InterPro" id="IPR003307">
    <property type="entry name" value="W2_domain"/>
</dbReference>
<comment type="caution">
    <text evidence="4">The sequence shown here is derived from an EMBL/GenBank/DDBJ whole genome shotgun (WGS) entry which is preliminary data.</text>
</comment>
<evidence type="ECO:0000256" key="1">
    <source>
        <dbReference type="ARBA" id="ARBA00008151"/>
    </source>
</evidence>
<comment type="similarity">
    <text evidence="1">Belongs to the BZW family.</text>
</comment>
<dbReference type="Pfam" id="PF25504">
    <property type="entry name" value="HEAT_5MP1_2"/>
    <property type="match status" value="1"/>
</dbReference>
<evidence type="ECO:0000313" key="5">
    <source>
        <dbReference type="Proteomes" id="UP000596742"/>
    </source>
</evidence>
<dbReference type="GO" id="GO:0016020">
    <property type="term" value="C:membrane"/>
    <property type="evidence" value="ECO:0007669"/>
    <property type="project" value="TreeGrafter"/>
</dbReference>
<proteinExistence type="inferred from homology"/>
<dbReference type="AlphaFoldDB" id="A0A8B6D9H8"/>
<dbReference type="PANTHER" id="PTHR14208">
    <property type="entry name" value="BASIC LEUCINE ZIPPER AND W2 DOMAIN-CONTAINING PROTEIN"/>
    <property type="match status" value="1"/>
</dbReference>
<dbReference type="Pfam" id="PF02020">
    <property type="entry name" value="W2"/>
    <property type="match status" value="1"/>
</dbReference>
<dbReference type="InterPro" id="IPR057397">
    <property type="entry name" value="HEAT_5MP1_2"/>
</dbReference>
<feature type="domain" description="W2" evidence="3">
    <location>
        <begin position="251"/>
        <end position="418"/>
    </location>
</feature>
<dbReference type="PROSITE" id="PS51363">
    <property type="entry name" value="W2"/>
    <property type="match status" value="1"/>
</dbReference>
<dbReference type="InterPro" id="IPR051245">
    <property type="entry name" value="eIF5-mimic_regulator"/>
</dbReference>
<evidence type="ECO:0000313" key="4">
    <source>
        <dbReference type="EMBL" id="VDI15498.1"/>
    </source>
</evidence>
<name>A0A8B6D9H8_MYTGA</name>
<organism evidence="4 5">
    <name type="scientific">Mytilus galloprovincialis</name>
    <name type="common">Mediterranean mussel</name>
    <dbReference type="NCBI Taxonomy" id="29158"/>
    <lineage>
        <taxon>Eukaryota</taxon>
        <taxon>Metazoa</taxon>
        <taxon>Spiralia</taxon>
        <taxon>Lophotrochozoa</taxon>
        <taxon>Mollusca</taxon>
        <taxon>Bivalvia</taxon>
        <taxon>Autobranchia</taxon>
        <taxon>Pteriomorphia</taxon>
        <taxon>Mytilida</taxon>
        <taxon>Mytiloidea</taxon>
        <taxon>Mytilidae</taxon>
        <taxon>Mytilinae</taxon>
        <taxon>Mytilus</taxon>
    </lineage>
</organism>
<keyword evidence="5" id="KW-1185">Reference proteome</keyword>
<accession>A0A8B6D9H8</accession>
<protein>
    <recommendedName>
        <fullName evidence="3">W2 domain-containing protein</fullName>
    </recommendedName>
</protein>
<dbReference type="InterPro" id="IPR016024">
    <property type="entry name" value="ARM-type_fold"/>
</dbReference>
<dbReference type="GO" id="GO:0005737">
    <property type="term" value="C:cytoplasm"/>
    <property type="evidence" value="ECO:0007669"/>
    <property type="project" value="TreeGrafter"/>
</dbReference>
<dbReference type="FunFam" id="1.25.40.180:FF:000006">
    <property type="entry name" value="Basic leucine zipper and W2 domain-containing protein 1"/>
    <property type="match status" value="1"/>
</dbReference>
<dbReference type="GO" id="GO:0006417">
    <property type="term" value="P:regulation of translation"/>
    <property type="evidence" value="ECO:0007669"/>
    <property type="project" value="UniProtKB-ARBA"/>
</dbReference>
<dbReference type="Proteomes" id="UP000596742">
    <property type="component" value="Unassembled WGS sequence"/>
</dbReference>
<dbReference type="CDD" id="cd11560">
    <property type="entry name" value="W2_eIF5C_like"/>
    <property type="match status" value="1"/>
</dbReference>
<reference evidence="4" key="1">
    <citation type="submission" date="2018-11" db="EMBL/GenBank/DDBJ databases">
        <authorList>
            <person name="Alioto T."/>
            <person name="Alioto T."/>
        </authorList>
    </citation>
    <scope>NUCLEOTIDE SEQUENCE</scope>
</reference>
<dbReference type="Gene3D" id="1.25.40.180">
    <property type="match status" value="1"/>
</dbReference>
<dbReference type="EMBL" id="UYJE01002991">
    <property type="protein sequence ID" value="VDI15498.1"/>
    <property type="molecule type" value="Genomic_DNA"/>
</dbReference>
<evidence type="ECO:0000259" key="3">
    <source>
        <dbReference type="PROSITE" id="PS51363"/>
    </source>
</evidence>
<evidence type="ECO:0000256" key="2">
    <source>
        <dbReference type="SAM" id="MobiDB-lite"/>
    </source>
</evidence>